<comment type="caution">
    <text evidence="1">The sequence shown here is derived from an EMBL/GenBank/DDBJ whole genome shotgun (WGS) entry which is preliminary data.</text>
</comment>
<protein>
    <submittedName>
        <fullName evidence="1">Uncharacterized protein</fullName>
    </submittedName>
</protein>
<proteinExistence type="predicted"/>
<evidence type="ECO:0000313" key="2">
    <source>
        <dbReference type="Proteomes" id="UP001516400"/>
    </source>
</evidence>
<gene>
    <name evidence="1" type="ORF">HHI36_010442</name>
</gene>
<dbReference type="EMBL" id="JABFTP020000001">
    <property type="protein sequence ID" value="KAL3266262.1"/>
    <property type="molecule type" value="Genomic_DNA"/>
</dbReference>
<reference evidence="1 2" key="1">
    <citation type="journal article" date="2021" name="BMC Biol.">
        <title>Horizontally acquired antibacterial genes associated with adaptive radiation of ladybird beetles.</title>
        <authorList>
            <person name="Li H.S."/>
            <person name="Tang X.F."/>
            <person name="Huang Y.H."/>
            <person name="Xu Z.Y."/>
            <person name="Chen M.L."/>
            <person name="Du X.Y."/>
            <person name="Qiu B.Y."/>
            <person name="Chen P.T."/>
            <person name="Zhang W."/>
            <person name="Slipinski A."/>
            <person name="Escalona H.E."/>
            <person name="Waterhouse R.M."/>
            <person name="Zwick A."/>
            <person name="Pang H."/>
        </authorList>
    </citation>
    <scope>NUCLEOTIDE SEQUENCE [LARGE SCALE GENOMIC DNA]</scope>
    <source>
        <strain evidence="1">SYSU2018</strain>
    </source>
</reference>
<organism evidence="1 2">
    <name type="scientific">Cryptolaemus montrouzieri</name>
    <dbReference type="NCBI Taxonomy" id="559131"/>
    <lineage>
        <taxon>Eukaryota</taxon>
        <taxon>Metazoa</taxon>
        <taxon>Ecdysozoa</taxon>
        <taxon>Arthropoda</taxon>
        <taxon>Hexapoda</taxon>
        <taxon>Insecta</taxon>
        <taxon>Pterygota</taxon>
        <taxon>Neoptera</taxon>
        <taxon>Endopterygota</taxon>
        <taxon>Coleoptera</taxon>
        <taxon>Polyphaga</taxon>
        <taxon>Cucujiformia</taxon>
        <taxon>Coccinelloidea</taxon>
        <taxon>Coccinellidae</taxon>
        <taxon>Scymninae</taxon>
        <taxon>Scymnini</taxon>
        <taxon>Cryptolaemus</taxon>
    </lineage>
</organism>
<sequence>MFQSVLNVRSTITTSHSRDISYINGITRPESITCLDHIFVETTVPRDFFKSIIHGFNITDYYTVILKYTPTEISKYDSPAQHVCTKRFTNYDTLNAELRQFSWEYMYDMQDINRPTEYFTDTFKTLVEKHTELIKTKKVNLKMNPSLDHEWHCKDSQ</sequence>
<keyword evidence="2" id="KW-1185">Reference proteome</keyword>
<dbReference type="Proteomes" id="UP001516400">
    <property type="component" value="Unassembled WGS sequence"/>
</dbReference>
<name>A0ABD2MJ58_9CUCU</name>
<accession>A0ABD2MJ58</accession>
<evidence type="ECO:0000313" key="1">
    <source>
        <dbReference type="EMBL" id="KAL3266262.1"/>
    </source>
</evidence>
<dbReference type="AlphaFoldDB" id="A0ABD2MJ58"/>